<evidence type="ECO:0000313" key="2">
    <source>
        <dbReference type="Proteomes" id="UP000290809"/>
    </source>
</evidence>
<keyword evidence="2" id="KW-1185">Reference proteome</keyword>
<gene>
    <name evidence="1" type="ORF">DC041_0003682</name>
</gene>
<evidence type="ECO:0000313" key="1">
    <source>
        <dbReference type="EMBL" id="RTG81637.1"/>
    </source>
</evidence>
<accession>A0A430Q1S9</accession>
<dbReference type="Proteomes" id="UP000290809">
    <property type="component" value="Unassembled WGS sequence"/>
</dbReference>
<dbReference type="STRING" id="6184.A0A430Q1S9"/>
<reference evidence="1 2" key="1">
    <citation type="journal article" date="2019" name="PLoS Pathog.">
        <title>Genome sequence of the bovine parasite Schistosoma bovis Tanzania.</title>
        <authorList>
            <person name="Oey H."/>
            <person name="Zakrzewski M."/>
            <person name="Gobert G."/>
            <person name="Gravermann K."/>
            <person name="Stoye J."/>
            <person name="Jones M."/>
            <person name="Mcmanus D."/>
            <person name="Krause L."/>
        </authorList>
    </citation>
    <scope>NUCLEOTIDE SEQUENCE [LARGE SCALE GENOMIC DNA]</scope>
    <source>
        <strain evidence="1 2">TAN1997</strain>
    </source>
</reference>
<dbReference type="AlphaFoldDB" id="A0A430Q1S9"/>
<sequence>MLAHFKRYTSCMYITEIYGFLHVVASDSAYTSEYFCQALRMSESTEEIDVVIHQLNSFMDKLRGHDTGGDDDALIKAQLGSLDYVRKICLIRRRQIQEGVAEKPGRVLAYHLQPDARIYDMSFQELMTKSVAVVSFLVLALAEASRMESITSDMSTSIITEDLRLNPTNPIDIINTDEESLSLSDSPNFEGTQTEVASSFCDSEKNLIEKADSITTSLVEGGQQNTMVINENVKKNILEKSGEDEIVDDSIEQLRAFGITICSNLLHFMPLSAEPLIQRTLKALTGEPNSLNPNAFTEIEAHVSNKNINTENLNILVV</sequence>
<dbReference type="EMBL" id="QMKO01003248">
    <property type="protein sequence ID" value="RTG81637.1"/>
    <property type="molecule type" value="Genomic_DNA"/>
</dbReference>
<organism evidence="1 2">
    <name type="scientific">Schistosoma bovis</name>
    <name type="common">Blood fluke</name>
    <dbReference type="NCBI Taxonomy" id="6184"/>
    <lineage>
        <taxon>Eukaryota</taxon>
        <taxon>Metazoa</taxon>
        <taxon>Spiralia</taxon>
        <taxon>Lophotrochozoa</taxon>
        <taxon>Platyhelminthes</taxon>
        <taxon>Trematoda</taxon>
        <taxon>Digenea</taxon>
        <taxon>Strigeidida</taxon>
        <taxon>Schistosomatoidea</taxon>
        <taxon>Schistosomatidae</taxon>
        <taxon>Schistosoma</taxon>
    </lineage>
</organism>
<protein>
    <submittedName>
        <fullName evidence="1">Uncharacterized protein</fullName>
    </submittedName>
</protein>
<comment type="caution">
    <text evidence="1">The sequence shown here is derived from an EMBL/GenBank/DDBJ whole genome shotgun (WGS) entry which is preliminary data.</text>
</comment>
<proteinExistence type="predicted"/>
<name>A0A430Q1S9_SCHBO</name>